<dbReference type="InterPro" id="IPR027417">
    <property type="entry name" value="P-loop_NTPase"/>
</dbReference>
<dbReference type="Pfam" id="PF13374">
    <property type="entry name" value="TPR_10"/>
    <property type="match status" value="2"/>
</dbReference>
<evidence type="ECO:0000313" key="3">
    <source>
        <dbReference type="EMBL" id="KAK5107968.1"/>
    </source>
</evidence>
<feature type="region of interest" description="Disordered" evidence="1">
    <location>
        <begin position="172"/>
        <end position="194"/>
    </location>
</feature>
<proteinExistence type="predicted"/>
<gene>
    <name evidence="3" type="ORF">LTR62_000513</name>
</gene>
<dbReference type="InterPro" id="IPR056681">
    <property type="entry name" value="DUF7779"/>
</dbReference>
<dbReference type="InterPro" id="IPR053137">
    <property type="entry name" value="NLR-like"/>
</dbReference>
<organism evidence="3 4">
    <name type="scientific">Meristemomyces frigidus</name>
    <dbReference type="NCBI Taxonomy" id="1508187"/>
    <lineage>
        <taxon>Eukaryota</taxon>
        <taxon>Fungi</taxon>
        <taxon>Dikarya</taxon>
        <taxon>Ascomycota</taxon>
        <taxon>Pezizomycotina</taxon>
        <taxon>Dothideomycetes</taxon>
        <taxon>Dothideomycetidae</taxon>
        <taxon>Mycosphaerellales</taxon>
        <taxon>Teratosphaeriaceae</taxon>
        <taxon>Meristemomyces</taxon>
    </lineage>
</organism>
<dbReference type="Proteomes" id="UP001310890">
    <property type="component" value="Unassembled WGS sequence"/>
</dbReference>
<feature type="domain" description="DUF7779" evidence="2">
    <location>
        <begin position="468"/>
        <end position="541"/>
    </location>
</feature>
<dbReference type="PANTHER" id="PTHR46082:SF6">
    <property type="entry name" value="AAA+ ATPASE DOMAIN-CONTAINING PROTEIN-RELATED"/>
    <property type="match status" value="1"/>
</dbReference>
<dbReference type="AlphaFoldDB" id="A0AAN7TA65"/>
<evidence type="ECO:0000256" key="1">
    <source>
        <dbReference type="SAM" id="MobiDB-lite"/>
    </source>
</evidence>
<protein>
    <recommendedName>
        <fullName evidence="2">DUF7779 domain-containing protein</fullName>
    </recommendedName>
</protein>
<dbReference type="Pfam" id="PF25000">
    <property type="entry name" value="DUF7779"/>
    <property type="match status" value="1"/>
</dbReference>
<dbReference type="EMBL" id="JAVRRL010000100">
    <property type="protein sequence ID" value="KAK5107968.1"/>
    <property type="molecule type" value="Genomic_DNA"/>
</dbReference>
<evidence type="ECO:0000313" key="4">
    <source>
        <dbReference type="Proteomes" id="UP001310890"/>
    </source>
</evidence>
<dbReference type="SUPFAM" id="SSF48452">
    <property type="entry name" value="TPR-like"/>
    <property type="match status" value="2"/>
</dbReference>
<dbReference type="PANTHER" id="PTHR46082">
    <property type="entry name" value="ATP/GTP-BINDING PROTEIN-RELATED"/>
    <property type="match status" value="1"/>
</dbReference>
<dbReference type="Gene3D" id="1.25.40.10">
    <property type="entry name" value="Tetratricopeptide repeat domain"/>
    <property type="match status" value="2"/>
</dbReference>
<evidence type="ECO:0000259" key="2">
    <source>
        <dbReference type="Pfam" id="PF25000"/>
    </source>
</evidence>
<dbReference type="SUPFAM" id="SSF52540">
    <property type="entry name" value="P-loop containing nucleoside triphosphate hydrolases"/>
    <property type="match status" value="1"/>
</dbReference>
<dbReference type="Gene3D" id="3.40.50.300">
    <property type="entry name" value="P-loop containing nucleotide triphosphate hydrolases"/>
    <property type="match status" value="1"/>
</dbReference>
<comment type="caution">
    <text evidence="3">The sequence shown here is derived from an EMBL/GenBank/DDBJ whole genome shotgun (WGS) entry which is preliminary data.</text>
</comment>
<sequence length="830" mass="94178">MHLFNVHSGKFWQTYDNIPPYVAALHWWKADTETSYQDVEERRNIHTDGSRKLQGFAEYIKKHIPHVEWLWIDTCCINQKDAAELSEGVNSIGCEDEDELGRSGWFARGWTLQELIASKCVILLTNTWQIIGHKDADNMDESMRTMPVGKSLTAAIARRTGVPEVGLQDRTNSDASVKKTGWPDAEPKPSYNVPFRRDPHFVERPFLTDQVRAKLSIPKSRVELAGLGGVGKSQLAIDYAHELRQQSPNTWVLWIHASNAAQFEQSVRDAVDVLKLHGREEPKVDLLLLLRNWLRDEGKGKWLIVLDNADDAGFLLEQLKRGDEVKPAQRRMDYIPVCDHGSVLITTRSRNQALRLVFENDTVNVLPMSVDEAVSLLETKLGETGEDCRELALALDCTSLAITQAVAYIRERTPRCSVRQYHMDMEQSRASRMGLLRREVSLPDQDAEATNSVLLTWQISFEHLYTTRRSAAELLSLMSCCDRLAIPEILLRVSDADEREDFERASSFEDDIVALRSFSFVSQTVDAQTWEMHRLVQDATQLWPESQSRLDDVRNRFVHCLYMSFPNGDFENWPMCRTLFPHAKVAMGQQPHDVGTMLEGATVMYRSAWYALELGAMVDGLAMAKAAVRVRSRQLGEEDEQTLSIRALIGWQYRDQGRWNKAEELNVKVVDTRIRALGSEHSNTLASINNLALIYWSEGHLGQAEELGVKVVEARIRVLGSEHPDTLASMDTLVNTYLSQGLYGEAEELGVKVMETMIRVLGSEHPDTLTSMDTLANTYWSQGRYREAEELHVKVVEASIRVLGNEHPDTLGSMFNLAIIYHGQGRWQEA</sequence>
<name>A0AAN7TA65_9PEZI</name>
<accession>A0AAN7TA65</accession>
<dbReference type="InterPro" id="IPR011990">
    <property type="entry name" value="TPR-like_helical_dom_sf"/>
</dbReference>
<dbReference type="Pfam" id="PF13424">
    <property type="entry name" value="TPR_12"/>
    <property type="match status" value="1"/>
</dbReference>
<reference evidence="3" key="1">
    <citation type="submission" date="2023-08" db="EMBL/GenBank/DDBJ databases">
        <title>Black Yeasts Isolated from many extreme environments.</title>
        <authorList>
            <person name="Coleine C."/>
            <person name="Stajich J.E."/>
            <person name="Selbmann L."/>
        </authorList>
    </citation>
    <scope>NUCLEOTIDE SEQUENCE</scope>
    <source>
        <strain evidence="3">CCFEE 5401</strain>
    </source>
</reference>